<evidence type="ECO:0000256" key="4">
    <source>
        <dbReference type="ARBA" id="ARBA00072767"/>
    </source>
</evidence>
<proteinExistence type="inferred from homology"/>
<dbReference type="PANTHER" id="PTHR10986">
    <property type="entry name" value="39S RIBOSOMAL PROTEIN L20"/>
    <property type="match status" value="1"/>
</dbReference>
<dbReference type="InterPro" id="IPR005813">
    <property type="entry name" value="Ribosomal_bL20"/>
</dbReference>
<dbReference type="NCBIfam" id="TIGR01032">
    <property type="entry name" value="rplT_bact"/>
    <property type="match status" value="1"/>
</dbReference>
<dbReference type="Gene3D" id="1.10.1900.20">
    <property type="entry name" value="Ribosomal protein L20"/>
    <property type="match status" value="1"/>
</dbReference>
<dbReference type="CDD" id="cd07026">
    <property type="entry name" value="Ribosomal_L20"/>
    <property type="match status" value="1"/>
</dbReference>
<evidence type="ECO:0000256" key="6">
    <source>
        <dbReference type="RuleBase" id="RU000561"/>
    </source>
</evidence>
<keyword evidence="8" id="KW-1185">Reference proteome</keyword>
<accession>A0AAN8X986</accession>
<dbReference type="AlphaFoldDB" id="A0AAN8X986"/>
<keyword evidence="3 6" id="KW-0687">Ribonucleoprotein</keyword>
<dbReference type="PRINTS" id="PR00062">
    <property type="entry name" value="RIBOSOMALL20"/>
</dbReference>
<keyword evidence="2 6" id="KW-0689">Ribosomal protein</keyword>
<comment type="caution">
    <text evidence="7">The sequence shown here is derived from an EMBL/GenBank/DDBJ whole genome shotgun (WGS) entry which is preliminary data.</text>
</comment>
<organism evidence="7 8">
    <name type="scientific">Halocaridina rubra</name>
    <name type="common">Hawaiian red shrimp</name>
    <dbReference type="NCBI Taxonomy" id="373956"/>
    <lineage>
        <taxon>Eukaryota</taxon>
        <taxon>Metazoa</taxon>
        <taxon>Ecdysozoa</taxon>
        <taxon>Arthropoda</taxon>
        <taxon>Crustacea</taxon>
        <taxon>Multicrustacea</taxon>
        <taxon>Malacostraca</taxon>
        <taxon>Eumalacostraca</taxon>
        <taxon>Eucarida</taxon>
        <taxon>Decapoda</taxon>
        <taxon>Pleocyemata</taxon>
        <taxon>Caridea</taxon>
        <taxon>Atyoidea</taxon>
        <taxon>Atyidae</taxon>
        <taxon>Halocaridina</taxon>
    </lineage>
</organism>
<comment type="similarity">
    <text evidence="1 6">Belongs to the bacterial ribosomal protein bL20 family.</text>
</comment>
<evidence type="ECO:0000256" key="5">
    <source>
        <dbReference type="ARBA" id="ARBA00076245"/>
    </source>
</evidence>
<dbReference type="GO" id="GO:0003735">
    <property type="term" value="F:structural constituent of ribosome"/>
    <property type="evidence" value="ECO:0007669"/>
    <property type="project" value="InterPro"/>
</dbReference>
<dbReference type="GO" id="GO:0005840">
    <property type="term" value="C:ribosome"/>
    <property type="evidence" value="ECO:0007669"/>
    <property type="project" value="UniProtKB-KW"/>
</dbReference>
<dbReference type="GO" id="GO:0019843">
    <property type="term" value="F:rRNA binding"/>
    <property type="evidence" value="ECO:0007669"/>
    <property type="project" value="InterPro"/>
</dbReference>
<evidence type="ECO:0000256" key="2">
    <source>
        <dbReference type="ARBA" id="ARBA00022980"/>
    </source>
</evidence>
<sequence>MVITSPTLFARSRGPDRFWKRRRILALSAHFYGRKQNCFRVAIRSVHRALSFSTKARALKKRDMRILWNTRINAGCEEFGLNFDRMKIVLDDTGVALDRKVLQNLAIWEPRSFRALAMLTRAKEAEQGLNSLQGPPPGVVTRGML</sequence>
<dbReference type="InterPro" id="IPR035566">
    <property type="entry name" value="Ribosomal_protein_bL20_C"/>
</dbReference>
<evidence type="ECO:0000256" key="1">
    <source>
        <dbReference type="ARBA" id="ARBA00007698"/>
    </source>
</evidence>
<dbReference type="Gene3D" id="6.10.160.10">
    <property type="match status" value="1"/>
</dbReference>
<evidence type="ECO:0000313" key="7">
    <source>
        <dbReference type="EMBL" id="KAK7074344.1"/>
    </source>
</evidence>
<gene>
    <name evidence="7" type="ORF">SK128_004578</name>
</gene>
<dbReference type="FunFam" id="1.10.1900.20:FF:000001">
    <property type="entry name" value="50S ribosomal protein L20"/>
    <property type="match status" value="1"/>
</dbReference>
<protein>
    <recommendedName>
        <fullName evidence="4">Large ribosomal subunit protein bL20m</fullName>
    </recommendedName>
    <alternativeName>
        <fullName evidence="5">39S ribosomal protein L20, mitochondrial</fullName>
    </alternativeName>
</protein>
<dbReference type="SUPFAM" id="SSF74731">
    <property type="entry name" value="Ribosomal protein L20"/>
    <property type="match status" value="1"/>
</dbReference>
<dbReference type="Pfam" id="PF00453">
    <property type="entry name" value="Ribosomal_L20"/>
    <property type="match status" value="1"/>
</dbReference>
<name>A0AAN8X986_HALRR</name>
<evidence type="ECO:0000313" key="8">
    <source>
        <dbReference type="Proteomes" id="UP001381693"/>
    </source>
</evidence>
<dbReference type="Proteomes" id="UP001381693">
    <property type="component" value="Unassembled WGS sequence"/>
</dbReference>
<reference evidence="7 8" key="1">
    <citation type="submission" date="2023-11" db="EMBL/GenBank/DDBJ databases">
        <title>Halocaridina rubra genome assembly.</title>
        <authorList>
            <person name="Smith C."/>
        </authorList>
    </citation>
    <scope>NUCLEOTIDE SEQUENCE [LARGE SCALE GENOMIC DNA]</scope>
    <source>
        <strain evidence="7">EP-1</strain>
        <tissue evidence="7">Whole</tissue>
    </source>
</reference>
<dbReference type="GO" id="GO:1990904">
    <property type="term" value="C:ribonucleoprotein complex"/>
    <property type="evidence" value="ECO:0007669"/>
    <property type="project" value="UniProtKB-KW"/>
</dbReference>
<dbReference type="GO" id="GO:0006412">
    <property type="term" value="P:translation"/>
    <property type="evidence" value="ECO:0007669"/>
    <property type="project" value="InterPro"/>
</dbReference>
<evidence type="ECO:0000256" key="3">
    <source>
        <dbReference type="ARBA" id="ARBA00023274"/>
    </source>
</evidence>
<dbReference type="EMBL" id="JAXCGZ010011658">
    <property type="protein sequence ID" value="KAK7074344.1"/>
    <property type="molecule type" value="Genomic_DNA"/>
</dbReference>